<dbReference type="OrthoDB" id="786521at2759"/>
<organism evidence="1 2">
    <name type="scientific">Spirodela intermedia</name>
    <name type="common">Intermediate duckweed</name>
    <dbReference type="NCBI Taxonomy" id="51605"/>
    <lineage>
        <taxon>Eukaryota</taxon>
        <taxon>Viridiplantae</taxon>
        <taxon>Streptophyta</taxon>
        <taxon>Embryophyta</taxon>
        <taxon>Tracheophyta</taxon>
        <taxon>Spermatophyta</taxon>
        <taxon>Magnoliopsida</taxon>
        <taxon>Liliopsida</taxon>
        <taxon>Araceae</taxon>
        <taxon>Lemnoideae</taxon>
        <taxon>Spirodela</taxon>
    </lineage>
</organism>
<dbReference type="AlphaFoldDB" id="A0A7I8KEX4"/>
<gene>
    <name evidence="1" type="ORF">SI8410_04006186</name>
</gene>
<evidence type="ECO:0000313" key="2">
    <source>
        <dbReference type="Proteomes" id="UP000663760"/>
    </source>
</evidence>
<dbReference type="Proteomes" id="UP000663760">
    <property type="component" value="Chromosome 4"/>
</dbReference>
<keyword evidence="2" id="KW-1185">Reference proteome</keyword>
<proteinExistence type="predicted"/>
<evidence type="ECO:0000313" key="1">
    <source>
        <dbReference type="EMBL" id="CAA7395525.1"/>
    </source>
</evidence>
<reference evidence="1" key="1">
    <citation type="submission" date="2020-02" db="EMBL/GenBank/DDBJ databases">
        <authorList>
            <person name="Scholz U."/>
            <person name="Mascher M."/>
            <person name="Fiebig A."/>
        </authorList>
    </citation>
    <scope>NUCLEOTIDE SEQUENCE</scope>
</reference>
<protein>
    <submittedName>
        <fullName evidence="1">Uncharacterized protein</fullName>
    </submittedName>
</protein>
<accession>A0A7I8KEX4</accession>
<name>A0A7I8KEX4_SPIIN</name>
<sequence>MASTKVELLQLDKKTNFTLWQVKMKAVLMQLDLEDALFPTIPASWTEDHKKMVNQKALTQIQLHLTNDIIRDVQKETKAHKLWSRLDEICMVKIVTRQNLDLCSLLLMSLPSSFSGFWDILFYGSKGLSLESIYEALSSKEIICKFSKMTTLSQAEGLVIRRRDLER</sequence>
<dbReference type="EMBL" id="LR746267">
    <property type="protein sequence ID" value="CAA7395525.1"/>
    <property type="molecule type" value="Genomic_DNA"/>
</dbReference>